<keyword evidence="2" id="KW-0503">Monooxygenase</keyword>
<keyword evidence="4" id="KW-1185">Reference proteome</keyword>
<name>A0ABQ1G590_9SPHN</name>
<sequence>MIENDLPATTITDPALFADDAKLHGMLARLRRTDPFPYVEAEGHLPFWLATRHATITAIELDPVRFISAPRQVLFSLAHIERSQKLLGNLPPSTRMRNVTAMDGADHRVYRAITQSHFFSKALNGIREDVDAIAKEFVGRMDIGTGACDFSGDIALLYPLRVIMSILGVPATDEATMLRWTQQLLTSQDPEFNDSNASPITAMSEMFAYLQPLIADRRTHPRGDIASVIATAQIDGEYLPDRDVFGYFLIIATAGHDTTSYSLAGGLLALLENPEQLALLRADPSLLPTAVDEFIRWTSPVKHFTRTCTEDCIVDGKQIHTGDIVVLSYPSANRDDAVFDDPFVFRVDRKPNRHLAFGTGPHLCLGQHLAKMELTAFLREFLAHIDDVALAGEPRRVQSTFVGGVKRLPIRYRFH</sequence>
<dbReference type="EMBL" id="BMDW01000002">
    <property type="protein sequence ID" value="GGA37332.1"/>
    <property type="molecule type" value="Genomic_DNA"/>
</dbReference>
<dbReference type="PANTHER" id="PTHR46696:SF4">
    <property type="entry name" value="BIOTIN BIOSYNTHESIS CYTOCHROME P450"/>
    <property type="match status" value="1"/>
</dbReference>
<dbReference type="PROSITE" id="PS00086">
    <property type="entry name" value="CYTOCHROME_P450"/>
    <property type="match status" value="1"/>
</dbReference>
<reference evidence="4" key="1">
    <citation type="journal article" date="2019" name="Int. J. Syst. Evol. Microbiol.">
        <title>The Global Catalogue of Microorganisms (GCM) 10K type strain sequencing project: providing services to taxonomists for standard genome sequencing and annotation.</title>
        <authorList>
            <consortium name="The Broad Institute Genomics Platform"/>
            <consortium name="The Broad Institute Genome Sequencing Center for Infectious Disease"/>
            <person name="Wu L."/>
            <person name="Ma J."/>
        </authorList>
    </citation>
    <scope>NUCLEOTIDE SEQUENCE [LARGE SCALE GENOMIC DNA]</scope>
    <source>
        <strain evidence="4">CGMCC 1.10106</strain>
    </source>
</reference>
<comment type="caution">
    <text evidence="3">The sequence shown here is derived from an EMBL/GenBank/DDBJ whole genome shotgun (WGS) entry which is preliminary data.</text>
</comment>
<keyword evidence="2" id="KW-0560">Oxidoreductase</keyword>
<dbReference type="Proteomes" id="UP000618591">
    <property type="component" value="Unassembled WGS sequence"/>
</dbReference>
<dbReference type="InterPro" id="IPR036396">
    <property type="entry name" value="Cyt_P450_sf"/>
</dbReference>
<dbReference type="InterPro" id="IPR002397">
    <property type="entry name" value="Cyt_P450_B"/>
</dbReference>
<dbReference type="InterPro" id="IPR017972">
    <property type="entry name" value="Cyt_P450_CS"/>
</dbReference>
<keyword evidence="2" id="KW-0479">Metal-binding</keyword>
<accession>A0ABQ1G590</accession>
<keyword evidence="2" id="KW-0349">Heme</keyword>
<proteinExistence type="inferred from homology"/>
<dbReference type="CDD" id="cd11033">
    <property type="entry name" value="CYP142-like"/>
    <property type="match status" value="1"/>
</dbReference>
<comment type="similarity">
    <text evidence="1 2">Belongs to the cytochrome P450 family.</text>
</comment>
<dbReference type="RefSeq" id="WP_188445181.1">
    <property type="nucleotide sequence ID" value="NZ_BMDW01000002.1"/>
</dbReference>
<gene>
    <name evidence="3" type="ORF">GCM10011395_04560</name>
</gene>
<dbReference type="PANTHER" id="PTHR46696">
    <property type="entry name" value="P450, PUTATIVE (EUROFUNG)-RELATED"/>
    <property type="match status" value="1"/>
</dbReference>
<keyword evidence="2" id="KW-0408">Iron</keyword>
<dbReference type="PRINTS" id="PR00385">
    <property type="entry name" value="P450"/>
</dbReference>
<dbReference type="SUPFAM" id="SSF48264">
    <property type="entry name" value="Cytochrome P450"/>
    <property type="match status" value="1"/>
</dbReference>
<dbReference type="Pfam" id="PF00067">
    <property type="entry name" value="p450"/>
    <property type="match status" value="1"/>
</dbReference>
<organism evidence="3 4">
    <name type="scientific">Sphingomonas psychrolutea</name>
    <dbReference type="NCBI Taxonomy" id="1259676"/>
    <lineage>
        <taxon>Bacteria</taxon>
        <taxon>Pseudomonadati</taxon>
        <taxon>Pseudomonadota</taxon>
        <taxon>Alphaproteobacteria</taxon>
        <taxon>Sphingomonadales</taxon>
        <taxon>Sphingomonadaceae</taxon>
        <taxon>Sphingomonas</taxon>
    </lineage>
</organism>
<dbReference type="PRINTS" id="PR00359">
    <property type="entry name" value="BP450"/>
</dbReference>
<protein>
    <submittedName>
        <fullName evidence="3">Cytochrome P450</fullName>
    </submittedName>
</protein>
<evidence type="ECO:0000256" key="2">
    <source>
        <dbReference type="RuleBase" id="RU000461"/>
    </source>
</evidence>
<evidence type="ECO:0000256" key="1">
    <source>
        <dbReference type="ARBA" id="ARBA00010617"/>
    </source>
</evidence>
<evidence type="ECO:0000313" key="3">
    <source>
        <dbReference type="EMBL" id="GGA37332.1"/>
    </source>
</evidence>
<dbReference type="InterPro" id="IPR001128">
    <property type="entry name" value="Cyt_P450"/>
</dbReference>
<evidence type="ECO:0000313" key="4">
    <source>
        <dbReference type="Proteomes" id="UP000618591"/>
    </source>
</evidence>
<dbReference type="Gene3D" id="1.10.630.10">
    <property type="entry name" value="Cytochrome P450"/>
    <property type="match status" value="1"/>
</dbReference>